<dbReference type="RefSeq" id="WP_170853966.1">
    <property type="nucleotide sequence ID" value="NZ_FOFA01000001.1"/>
</dbReference>
<dbReference type="Proteomes" id="UP000198504">
    <property type="component" value="Unassembled WGS sequence"/>
</dbReference>
<evidence type="ECO:0000313" key="2">
    <source>
        <dbReference type="Proteomes" id="UP000198504"/>
    </source>
</evidence>
<dbReference type="STRING" id="1036181.SAMN05421756_101678"/>
<evidence type="ECO:0000313" key="1">
    <source>
        <dbReference type="EMBL" id="SEP78434.1"/>
    </source>
</evidence>
<keyword evidence="2" id="KW-1185">Reference proteome</keyword>
<gene>
    <name evidence="1" type="ORF">SAMN05421756_101678</name>
</gene>
<protein>
    <submittedName>
        <fullName evidence="1">Uncharacterized protein</fullName>
    </submittedName>
</protein>
<accession>A0A1H9ANT6</accession>
<organism evidence="1 2">
    <name type="scientific">Microlunatus flavus</name>
    <dbReference type="NCBI Taxonomy" id="1036181"/>
    <lineage>
        <taxon>Bacteria</taxon>
        <taxon>Bacillati</taxon>
        <taxon>Actinomycetota</taxon>
        <taxon>Actinomycetes</taxon>
        <taxon>Propionibacteriales</taxon>
        <taxon>Propionibacteriaceae</taxon>
        <taxon>Microlunatus</taxon>
    </lineage>
</organism>
<reference evidence="2" key="1">
    <citation type="submission" date="2016-10" db="EMBL/GenBank/DDBJ databases">
        <authorList>
            <person name="Varghese N."/>
            <person name="Submissions S."/>
        </authorList>
    </citation>
    <scope>NUCLEOTIDE SEQUENCE [LARGE SCALE GENOMIC DNA]</scope>
    <source>
        <strain evidence="2">CGMCC 4.6856</strain>
    </source>
</reference>
<dbReference type="AlphaFoldDB" id="A0A1H9ANT6"/>
<sequence length="45" mass="4797">MRWTVAALVGACAGGVVWAVRRRTRQPADQSEWAAATDTVTPARG</sequence>
<name>A0A1H9ANT6_9ACTN</name>
<dbReference type="EMBL" id="FOFA01000001">
    <property type="protein sequence ID" value="SEP78434.1"/>
    <property type="molecule type" value="Genomic_DNA"/>
</dbReference>
<proteinExistence type="predicted"/>